<dbReference type="AlphaFoldDB" id="A0A183CR11"/>
<keyword evidence="2" id="KW-1185">Reference proteome</keyword>
<proteinExistence type="predicted"/>
<evidence type="ECO:0000256" key="1">
    <source>
        <dbReference type="SAM" id="MobiDB-lite"/>
    </source>
</evidence>
<reference evidence="2" key="1">
    <citation type="submission" date="2013-12" db="EMBL/GenBank/DDBJ databases">
        <authorList>
            <person name="Aslett M."/>
        </authorList>
    </citation>
    <scope>NUCLEOTIDE SEQUENCE [LARGE SCALE GENOMIC DNA]</scope>
    <source>
        <strain evidence="2">Lindley</strain>
    </source>
</reference>
<organism evidence="2 3">
    <name type="scientific">Globodera pallida</name>
    <name type="common">Potato cyst nematode worm</name>
    <name type="synonym">Heterodera pallida</name>
    <dbReference type="NCBI Taxonomy" id="36090"/>
    <lineage>
        <taxon>Eukaryota</taxon>
        <taxon>Metazoa</taxon>
        <taxon>Ecdysozoa</taxon>
        <taxon>Nematoda</taxon>
        <taxon>Chromadorea</taxon>
        <taxon>Rhabditida</taxon>
        <taxon>Tylenchina</taxon>
        <taxon>Tylenchomorpha</taxon>
        <taxon>Tylenchoidea</taxon>
        <taxon>Heteroderidae</taxon>
        <taxon>Heteroderinae</taxon>
        <taxon>Globodera</taxon>
    </lineage>
</organism>
<evidence type="ECO:0000313" key="2">
    <source>
        <dbReference type="Proteomes" id="UP000050741"/>
    </source>
</evidence>
<evidence type="ECO:0000313" key="3">
    <source>
        <dbReference type="WBParaSite" id="GPLIN_001531900"/>
    </source>
</evidence>
<sequence>MPISAESTNGGSKPADQDSSAEEHLLRERIAKLERYHENTKKMELIEMKNTKLELENKALRAELAHQKLLVAHNALQTKMEKYQEEQQQKMDQYQKEQQQKMEQYQKEQQQNIDALTEAQTGN</sequence>
<name>A0A183CR11_GLOPA</name>
<dbReference type="WBParaSite" id="GPLIN_001531900">
    <property type="protein sequence ID" value="GPLIN_001531900"/>
    <property type="gene ID" value="GPLIN_001531900"/>
</dbReference>
<protein>
    <submittedName>
        <fullName evidence="3">BZIP domain-containing protein</fullName>
    </submittedName>
</protein>
<feature type="region of interest" description="Disordered" evidence="1">
    <location>
        <begin position="81"/>
        <end position="123"/>
    </location>
</feature>
<accession>A0A183CR11</accession>
<feature type="compositionally biased region" description="Polar residues" evidence="1">
    <location>
        <begin position="112"/>
        <end position="123"/>
    </location>
</feature>
<feature type="region of interest" description="Disordered" evidence="1">
    <location>
        <begin position="1"/>
        <end position="24"/>
    </location>
</feature>
<reference evidence="2" key="2">
    <citation type="submission" date="2014-05" db="EMBL/GenBank/DDBJ databases">
        <title>The genome and life-stage specific transcriptomes of Globodera pallida elucidate key aspects of plant parasitism by a cyst nematode.</title>
        <authorList>
            <person name="Cotton J.A."/>
            <person name="Lilley C.J."/>
            <person name="Jones L.M."/>
            <person name="Kikuchi T."/>
            <person name="Reid A.J."/>
            <person name="Thorpe P."/>
            <person name="Tsai I.J."/>
            <person name="Beasley H."/>
            <person name="Blok V."/>
            <person name="Cock P.J.A."/>
            <person name="Van den Akker S.E."/>
            <person name="Holroyd N."/>
            <person name="Hunt M."/>
            <person name="Mantelin S."/>
            <person name="Naghra H."/>
            <person name="Pain A."/>
            <person name="Palomares-Rius J.E."/>
            <person name="Zarowiecki M."/>
            <person name="Berriman M."/>
            <person name="Jones J.T."/>
            <person name="Urwin P.E."/>
        </authorList>
    </citation>
    <scope>NUCLEOTIDE SEQUENCE [LARGE SCALE GENOMIC DNA]</scope>
    <source>
        <strain evidence="2">Lindley</strain>
    </source>
</reference>
<dbReference type="Proteomes" id="UP000050741">
    <property type="component" value="Unassembled WGS sequence"/>
</dbReference>
<feature type="compositionally biased region" description="Basic and acidic residues" evidence="1">
    <location>
        <begin position="81"/>
        <end position="106"/>
    </location>
</feature>
<feature type="compositionally biased region" description="Polar residues" evidence="1">
    <location>
        <begin position="1"/>
        <end position="11"/>
    </location>
</feature>
<reference evidence="3" key="3">
    <citation type="submission" date="2016-06" db="UniProtKB">
        <authorList>
            <consortium name="WormBaseParasite"/>
        </authorList>
    </citation>
    <scope>IDENTIFICATION</scope>
</reference>